<name>A0ABR2E7A5_9ROSI</name>
<keyword evidence="5" id="KW-0063">Aspartyl esterase</keyword>
<dbReference type="InterPro" id="IPR000070">
    <property type="entry name" value="Pectinesterase_cat"/>
</dbReference>
<protein>
    <recommendedName>
        <fullName evidence="3">pectinesterase</fullName>
        <ecNumber evidence="3">3.1.1.11</ecNumber>
    </recommendedName>
</protein>
<evidence type="ECO:0000256" key="1">
    <source>
        <dbReference type="ARBA" id="ARBA00005184"/>
    </source>
</evidence>
<evidence type="ECO:0000256" key="3">
    <source>
        <dbReference type="ARBA" id="ARBA00013229"/>
    </source>
</evidence>
<evidence type="ECO:0000256" key="2">
    <source>
        <dbReference type="ARBA" id="ARBA00008891"/>
    </source>
</evidence>
<feature type="domain" description="Pectinesterase catalytic" evidence="6">
    <location>
        <begin position="1"/>
        <end position="62"/>
    </location>
</feature>
<evidence type="ECO:0000313" key="7">
    <source>
        <dbReference type="EMBL" id="KAK8553873.1"/>
    </source>
</evidence>
<organism evidence="7 8">
    <name type="scientific">Hibiscus sabdariffa</name>
    <name type="common">roselle</name>
    <dbReference type="NCBI Taxonomy" id="183260"/>
    <lineage>
        <taxon>Eukaryota</taxon>
        <taxon>Viridiplantae</taxon>
        <taxon>Streptophyta</taxon>
        <taxon>Embryophyta</taxon>
        <taxon>Tracheophyta</taxon>
        <taxon>Spermatophyta</taxon>
        <taxon>Magnoliopsida</taxon>
        <taxon>eudicotyledons</taxon>
        <taxon>Gunneridae</taxon>
        <taxon>Pentapetalae</taxon>
        <taxon>rosids</taxon>
        <taxon>malvids</taxon>
        <taxon>Malvales</taxon>
        <taxon>Malvaceae</taxon>
        <taxon>Malvoideae</taxon>
        <taxon>Hibiscus</taxon>
    </lineage>
</organism>
<proteinExistence type="inferred from homology"/>
<dbReference type="PANTHER" id="PTHR31321:SF73">
    <property type="entry name" value="PECTINESTERASE 14-RELATED"/>
    <property type="match status" value="1"/>
</dbReference>
<gene>
    <name evidence="7" type="ORF">V6N12_030854</name>
</gene>
<evidence type="ECO:0000313" key="8">
    <source>
        <dbReference type="Proteomes" id="UP001472677"/>
    </source>
</evidence>
<dbReference type="EMBL" id="JBBPBM010000019">
    <property type="protein sequence ID" value="KAK8553873.1"/>
    <property type="molecule type" value="Genomic_DNA"/>
</dbReference>
<dbReference type="InterPro" id="IPR011050">
    <property type="entry name" value="Pectin_lyase_fold/virulence"/>
</dbReference>
<reference evidence="7 8" key="1">
    <citation type="journal article" date="2024" name="G3 (Bethesda)">
        <title>Genome assembly of Hibiscus sabdariffa L. provides insights into metabolisms of medicinal natural products.</title>
        <authorList>
            <person name="Kim T."/>
        </authorList>
    </citation>
    <scope>NUCLEOTIDE SEQUENCE [LARGE SCALE GENOMIC DNA]</scope>
    <source>
        <strain evidence="7">TK-2024</strain>
        <tissue evidence="7">Old leaves</tissue>
    </source>
</reference>
<accession>A0ABR2E7A5</accession>
<dbReference type="Pfam" id="PF01095">
    <property type="entry name" value="Pectinesterase"/>
    <property type="match status" value="1"/>
</dbReference>
<comment type="caution">
    <text evidence="7">The sequence shown here is derived from an EMBL/GenBank/DDBJ whole genome shotgun (WGS) entry which is preliminary data.</text>
</comment>
<evidence type="ECO:0000256" key="4">
    <source>
        <dbReference type="ARBA" id="ARBA00022801"/>
    </source>
</evidence>
<dbReference type="Gene3D" id="2.160.20.10">
    <property type="entry name" value="Single-stranded right-handed beta-helix, Pectin lyase-like"/>
    <property type="match status" value="1"/>
</dbReference>
<dbReference type="SUPFAM" id="SSF51126">
    <property type="entry name" value="Pectin lyase-like"/>
    <property type="match status" value="1"/>
</dbReference>
<comment type="pathway">
    <text evidence="1">Glycan metabolism; pectin degradation; 2-dehydro-3-deoxy-D-gluconate from pectin: step 1/5.</text>
</comment>
<dbReference type="EC" id="3.1.1.11" evidence="3"/>
<dbReference type="PANTHER" id="PTHR31321">
    <property type="entry name" value="ACYL-COA THIOESTER HYDROLASE YBHC-RELATED"/>
    <property type="match status" value="1"/>
</dbReference>
<dbReference type="Proteomes" id="UP001472677">
    <property type="component" value="Unassembled WGS sequence"/>
</dbReference>
<sequence length="68" mass="7952">MTDVVDPVGWNDWRDPSRDQTVFFAEYGCLGPGANYSRRASYGKQLMEYEADEYMNISYIDGEQWIQD</sequence>
<keyword evidence="8" id="KW-1185">Reference proteome</keyword>
<evidence type="ECO:0000259" key="6">
    <source>
        <dbReference type="Pfam" id="PF01095"/>
    </source>
</evidence>
<evidence type="ECO:0000256" key="5">
    <source>
        <dbReference type="ARBA" id="ARBA00023085"/>
    </source>
</evidence>
<dbReference type="InterPro" id="IPR012334">
    <property type="entry name" value="Pectin_lyas_fold"/>
</dbReference>
<keyword evidence="4" id="KW-0378">Hydrolase</keyword>
<comment type="similarity">
    <text evidence="2">Belongs to the pectinesterase family.</text>
</comment>